<gene>
    <name evidence="7" type="ORF">H8891_02990</name>
</gene>
<evidence type="ECO:0000313" key="8">
    <source>
        <dbReference type="Proteomes" id="UP000611796"/>
    </source>
</evidence>
<reference evidence="7 8" key="1">
    <citation type="submission" date="2020-08" db="EMBL/GenBank/DDBJ databases">
        <authorList>
            <person name="Liu C."/>
            <person name="Sun Q."/>
        </authorList>
    </citation>
    <scope>NUCLEOTIDE SEQUENCE [LARGE SCALE GENOMIC DNA]</scope>
    <source>
        <strain evidence="7 8">NSJ-45</strain>
    </source>
</reference>
<dbReference type="PROSITE" id="PS51892">
    <property type="entry name" value="SUBTILASE"/>
    <property type="match status" value="1"/>
</dbReference>
<keyword evidence="8" id="KW-1185">Reference proteome</keyword>
<dbReference type="InterPro" id="IPR000209">
    <property type="entry name" value="Peptidase_S8/S53_dom"/>
</dbReference>
<dbReference type="SUPFAM" id="SSF52743">
    <property type="entry name" value="Subtilisin-like"/>
    <property type="match status" value="1"/>
</dbReference>
<evidence type="ECO:0000256" key="1">
    <source>
        <dbReference type="ARBA" id="ARBA00011073"/>
    </source>
</evidence>
<evidence type="ECO:0000256" key="5">
    <source>
        <dbReference type="PROSITE-ProRule" id="PRU01240"/>
    </source>
</evidence>
<evidence type="ECO:0000256" key="3">
    <source>
        <dbReference type="ARBA" id="ARBA00022801"/>
    </source>
</evidence>
<dbReference type="CDD" id="cd07478">
    <property type="entry name" value="Peptidases_S8_CspA-like"/>
    <property type="match status" value="1"/>
</dbReference>
<dbReference type="Pfam" id="PF00082">
    <property type="entry name" value="Peptidase_S8"/>
    <property type="match status" value="2"/>
</dbReference>
<dbReference type="Proteomes" id="UP000611796">
    <property type="component" value="Unassembled WGS sequence"/>
</dbReference>
<feature type="domain" description="Peptidase S8/S53" evidence="6">
    <location>
        <begin position="36"/>
        <end position="210"/>
    </location>
</feature>
<evidence type="ECO:0000259" key="6">
    <source>
        <dbReference type="Pfam" id="PF00082"/>
    </source>
</evidence>
<dbReference type="PROSITE" id="PS00136">
    <property type="entry name" value="SUBTILASE_ASP"/>
    <property type="match status" value="1"/>
</dbReference>
<dbReference type="PRINTS" id="PR00723">
    <property type="entry name" value="SUBTILISIN"/>
</dbReference>
<organism evidence="7 8">
    <name type="scientific">Paeniclostridium hominis</name>
    <dbReference type="NCBI Taxonomy" id="2764329"/>
    <lineage>
        <taxon>Bacteria</taxon>
        <taxon>Bacillati</taxon>
        <taxon>Bacillota</taxon>
        <taxon>Clostridia</taxon>
        <taxon>Peptostreptococcales</taxon>
        <taxon>Peptostreptococcaceae</taxon>
        <taxon>Paeniclostridium</taxon>
    </lineage>
</organism>
<dbReference type="RefSeq" id="WP_187005131.1">
    <property type="nucleotide sequence ID" value="NZ_JACRWD010000001.1"/>
</dbReference>
<dbReference type="InterPro" id="IPR051048">
    <property type="entry name" value="Peptidase_S8/S53_subtilisin"/>
</dbReference>
<dbReference type="InterPro" id="IPR023827">
    <property type="entry name" value="Peptidase_S8_Asp-AS"/>
</dbReference>
<accession>A0ABR7K0X3</accession>
<dbReference type="Gene3D" id="3.40.50.200">
    <property type="entry name" value="Peptidase S8/S53 domain"/>
    <property type="match status" value="1"/>
</dbReference>
<keyword evidence="3" id="KW-0378">Hydrolase</keyword>
<dbReference type="PANTHER" id="PTHR43399">
    <property type="entry name" value="SUBTILISIN-RELATED"/>
    <property type="match status" value="1"/>
</dbReference>
<dbReference type="PANTHER" id="PTHR43399:SF4">
    <property type="entry name" value="CELL WALL-ASSOCIATED PROTEASE"/>
    <property type="match status" value="1"/>
</dbReference>
<dbReference type="InterPro" id="IPR036852">
    <property type="entry name" value="Peptidase_S8/S53_dom_sf"/>
</dbReference>
<proteinExistence type="inferred from homology"/>
<sequence length="484" mass="53402">MNQLSTITRGTENGIIAREEIGANFLQNNLNISVTGKGVLIAIIDSGIDYLHEDFIYPDKTSKIVFLWDQTKDENPPSGYKFGTEYTREDINQAIANNDTTLSKDEDGIGTMLSGICAGLGNINSQYAGIAPDAELIVVKLKKINGNYNNAILEAAIQYAYEKAYELKIPLVINISLGSNNLVGATERILRDTPLFTRGLCLVSPVGNEGNTQTHTSGRLNFIGEEQDIELEIFEDEDLLDINIWMNKPDKASVAVISPSGEISKFIKVSNFNEITGIFDLEATWYVITYRYPTAYSGQQQVTITLKNATKGIWKIRLRGEYITNGIYNAYLPNKALINPGTKFRDSIPSQTVNYPSTYNDVISVGAYNIIDNSIWPSSSRGPTINGLLRPDIVAPGVNIISTYPGNSYATITGTAVAAAHVTGAVALYFQYTLADRYYTQKAFTTMVRTYLHGGARRIQGITYPNEIYGYGELDIRGSFDQLK</sequence>
<evidence type="ECO:0000256" key="4">
    <source>
        <dbReference type="ARBA" id="ARBA00022825"/>
    </source>
</evidence>
<comment type="caution">
    <text evidence="7">The sequence shown here is derived from an EMBL/GenBank/DDBJ whole genome shotgun (WGS) entry which is preliminary data.</text>
</comment>
<dbReference type="InterPro" id="IPR034045">
    <property type="entry name" value="Pep_S8_CspA-like"/>
</dbReference>
<evidence type="ECO:0000313" key="7">
    <source>
        <dbReference type="EMBL" id="MBC6002754.1"/>
    </source>
</evidence>
<feature type="domain" description="Peptidase S8/S53" evidence="6">
    <location>
        <begin position="350"/>
        <end position="472"/>
    </location>
</feature>
<dbReference type="Gene3D" id="2.60.120.1290">
    <property type="match status" value="1"/>
</dbReference>
<comment type="similarity">
    <text evidence="1 5">Belongs to the peptidase S8 family.</text>
</comment>
<dbReference type="InterPro" id="IPR015500">
    <property type="entry name" value="Peptidase_S8_subtilisin-rel"/>
</dbReference>
<keyword evidence="2" id="KW-0645">Protease</keyword>
<dbReference type="EMBL" id="JACRWD010000001">
    <property type="protein sequence ID" value="MBC6002754.1"/>
    <property type="molecule type" value="Genomic_DNA"/>
</dbReference>
<evidence type="ECO:0000256" key="2">
    <source>
        <dbReference type="ARBA" id="ARBA00022670"/>
    </source>
</evidence>
<protein>
    <submittedName>
        <fullName evidence="7">S8 family peptidase</fullName>
    </submittedName>
</protein>
<name>A0ABR7K0X3_9FIRM</name>
<keyword evidence="4" id="KW-0720">Serine protease</keyword>
<comment type="caution">
    <text evidence="5">Lacks conserved residue(s) required for the propagation of feature annotation.</text>
</comment>